<dbReference type="AlphaFoldDB" id="A0A498HZJ6"/>
<evidence type="ECO:0000313" key="2">
    <source>
        <dbReference type="EMBL" id="RXH75035.1"/>
    </source>
</evidence>
<dbReference type="Proteomes" id="UP000290289">
    <property type="component" value="Chromosome 15"/>
</dbReference>
<sequence>MRLNQKKQEKTDKPVHQDSATESEYVKIGGKILIAFDQEVDIQDIYWSSTTNEFSFYDNFVMKEYMDGFLADERVTNTVIDAHNYILMDQESSLDHQSFYFLVNLFVSYKY</sequence>
<feature type="region of interest" description="Disordered" evidence="1">
    <location>
        <begin position="1"/>
        <end position="21"/>
    </location>
</feature>
<protein>
    <submittedName>
        <fullName evidence="2">Uncharacterized protein</fullName>
    </submittedName>
</protein>
<evidence type="ECO:0000313" key="3">
    <source>
        <dbReference type="Proteomes" id="UP000290289"/>
    </source>
</evidence>
<keyword evidence="3" id="KW-1185">Reference proteome</keyword>
<name>A0A498HZJ6_MALDO</name>
<accession>A0A498HZJ6</accession>
<comment type="caution">
    <text evidence="2">The sequence shown here is derived from an EMBL/GenBank/DDBJ whole genome shotgun (WGS) entry which is preliminary data.</text>
</comment>
<proteinExistence type="predicted"/>
<gene>
    <name evidence="2" type="ORF">DVH24_029756</name>
</gene>
<feature type="compositionally biased region" description="Basic and acidic residues" evidence="1">
    <location>
        <begin position="1"/>
        <end position="16"/>
    </location>
</feature>
<dbReference type="EMBL" id="RDQH01000341">
    <property type="protein sequence ID" value="RXH75035.1"/>
    <property type="molecule type" value="Genomic_DNA"/>
</dbReference>
<evidence type="ECO:0000256" key="1">
    <source>
        <dbReference type="SAM" id="MobiDB-lite"/>
    </source>
</evidence>
<organism evidence="2 3">
    <name type="scientific">Malus domestica</name>
    <name type="common">Apple</name>
    <name type="synonym">Pyrus malus</name>
    <dbReference type="NCBI Taxonomy" id="3750"/>
    <lineage>
        <taxon>Eukaryota</taxon>
        <taxon>Viridiplantae</taxon>
        <taxon>Streptophyta</taxon>
        <taxon>Embryophyta</taxon>
        <taxon>Tracheophyta</taxon>
        <taxon>Spermatophyta</taxon>
        <taxon>Magnoliopsida</taxon>
        <taxon>eudicotyledons</taxon>
        <taxon>Gunneridae</taxon>
        <taxon>Pentapetalae</taxon>
        <taxon>rosids</taxon>
        <taxon>fabids</taxon>
        <taxon>Rosales</taxon>
        <taxon>Rosaceae</taxon>
        <taxon>Amygdaloideae</taxon>
        <taxon>Maleae</taxon>
        <taxon>Malus</taxon>
    </lineage>
</organism>
<reference evidence="2 3" key="1">
    <citation type="submission" date="2018-10" db="EMBL/GenBank/DDBJ databases">
        <title>A high-quality apple genome assembly.</title>
        <authorList>
            <person name="Hu J."/>
        </authorList>
    </citation>
    <scope>NUCLEOTIDE SEQUENCE [LARGE SCALE GENOMIC DNA]</scope>
    <source>
        <strain evidence="3">cv. HFTH1</strain>
        <tissue evidence="2">Young leaf</tissue>
    </source>
</reference>